<dbReference type="InterPro" id="IPR013057">
    <property type="entry name" value="AA_transpt_TM"/>
</dbReference>
<organism evidence="9 10">
    <name type="scientific">Calocera cornea HHB12733</name>
    <dbReference type="NCBI Taxonomy" id="1353952"/>
    <lineage>
        <taxon>Eukaryota</taxon>
        <taxon>Fungi</taxon>
        <taxon>Dikarya</taxon>
        <taxon>Basidiomycota</taxon>
        <taxon>Agaricomycotina</taxon>
        <taxon>Dacrymycetes</taxon>
        <taxon>Dacrymycetales</taxon>
        <taxon>Dacrymycetaceae</taxon>
        <taxon>Calocera</taxon>
    </lineage>
</organism>
<feature type="transmembrane region" description="Helical" evidence="7">
    <location>
        <begin position="212"/>
        <end position="231"/>
    </location>
</feature>
<feature type="transmembrane region" description="Helical" evidence="7">
    <location>
        <begin position="100"/>
        <end position="122"/>
    </location>
</feature>
<name>A0A165HMH2_9BASI</name>
<dbReference type="GO" id="GO:0015179">
    <property type="term" value="F:L-amino acid transmembrane transporter activity"/>
    <property type="evidence" value="ECO:0007669"/>
    <property type="project" value="TreeGrafter"/>
</dbReference>
<feature type="transmembrane region" description="Helical" evidence="7">
    <location>
        <begin position="500"/>
        <end position="522"/>
    </location>
</feature>
<evidence type="ECO:0000256" key="2">
    <source>
        <dbReference type="ARBA" id="ARBA00008066"/>
    </source>
</evidence>
<feature type="region of interest" description="Disordered" evidence="6">
    <location>
        <begin position="1"/>
        <end position="42"/>
    </location>
</feature>
<dbReference type="EMBL" id="KV423940">
    <property type="protein sequence ID" value="KZT59478.1"/>
    <property type="molecule type" value="Genomic_DNA"/>
</dbReference>
<dbReference type="GO" id="GO:0016020">
    <property type="term" value="C:membrane"/>
    <property type="evidence" value="ECO:0007669"/>
    <property type="project" value="UniProtKB-SubCell"/>
</dbReference>
<evidence type="ECO:0000313" key="10">
    <source>
        <dbReference type="Proteomes" id="UP000076842"/>
    </source>
</evidence>
<reference evidence="9 10" key="1">
    <citation type="journal article" date="2016" name="Mol. Biol. Evol.">
        <title>Comparative Genomics of Early-Diverging Mushroom-Forming Fungi Provides Insights into the Origins of Lignocellulose Decay Capabilities.</title>
        <authorList>
            <person name="Nagy L.G."/>
            <person name="Riley R."/>
            <person name="Tritt A."/>
            <person name="Adam C."/>
            <person name="Daum C."/>
            <person name="Floudas D."/>
            <person name="Sun H."/>
            <person name="Yadav J.S."/>
            <person name="Pangilinan J."/>
            <person name="Larsson K.H."/>
            <person name="Matsuura K."/>
            <person name="Barry K."/>
            <person name="Labutti K."/>
            <person name="Kuo R."/>
            <person name="Ohm R.A."/>
            <person name="Bhattacharya S.S."/>
            <person name="Shirouzu T."/>
            <person name="Yoshinaga Y."/>
            <person name="Martin F.M."/>
            <person name="Grigoriev I.V."/>
            <person name="Hibbett D.S."/>
        </authorList>
    </citation>
    <scope>NUCLEOTIDE SEQUENCE [LARGE SCALE GENOMIC DNA]</scope>
    <source>
        <strain evidence="9 10">HHB12733</strain>
    </source>
</reference>
<evidence type="ECO:0000256" key="7">
    <source>
        <dbReference type="SAM" id="Phobius"/>
    </source>
</evidence>
<protein>
    <recommendedName>
        <fullName evidence="8">Amino acid transporter transmembrane domain-containing protein</fullName>
    </recommendedName>
</protein>
<evidence type="ECO:0000313" key="9">
    <source>
        <dbReference type="EMBL" id="KZT59478.1"/>
    </source>
</evidence>
<dbReference type="STRING" id="1353952.A0A165HMH2"/>
<dbReference type="Proteomes" id="UP000076842">
    <property type="component" value="Unassembled WGS sequence"/>
</dbReference>
<evidence type="ECO:0000256" key="4">
    <source>
        <dbReference type="ARBA" id="ARBA00022989"/>
    </source>
</evidence>
<dbReference type="PANTHER" id="PTHR22950:SF461">
    <property type="entry name" value="AMINO ACID TRANSPORTER TRANSMEMBRANE DOMAIN-CONTAINING PROTEIN"/>
    <property type="match status" value="1"/>
</dbReference>
<evidence type="ECO:0000256" key="6">
    <source>
        <dbReference type="SAM" id="MobiDB-lite"/>
    </source>
</evidence>
<keyword evidence="5 7" id="KW-0472">Membrane</keyword>
<evidence type="ECO:0000256" key="5">
    <source>
        <dbReference type="ARBA" id="ARBA00023136"/>
    </source>
</evidence>
<comment type="similarity">
    <text evidence="2">Belongs to the amino acid/polyamine transporter 2 family.</text>
</comment>
<feature type="transmembrane region" description="Helical" evidence="7">
    <location>
        <begin position="266"/>
        <end position="287"/>
    </location>
</feature>
<dbReference type="InParanoid" id="A0A165HMH2"/>
<feature type="transmembrane region" description="Helical" evidence="7">
    <location>
        <begin position="237"/>
        <end position="259"/>
    </location>
</feature>
<evidence type="ECO:0000256" key="1">
    <source>
        <dbReference type="ARBA" id="ARBA00004141"/>
    </source>
</evidence>
<feature type="transmembrane region" description="Helical" evidence="7">
    <location>
        <begin position="128"/>
        <end position="150"/>
    </location>
</feature>
<feature type="transmembrane region" description="Helical" evidence="7">
    <location>
        <begin position="299"/>
        <end position="317"/>
    </location>
</feature>
<feature type="transmembrane region" description="Helical" evidence="7">
    <location>
        <begin position="416"/>
        <end position="436"/>
    </location>
</feature>
<dbReference type="PANTHER" id="PTHR22950">
    <property type="entry name" value="AMINO ACID TRANSPORTER"/>
    <property type="match status" value="1"/>
</dbReference>
<feature type="domain" description="Amino acid transporter transmembrane" evidence="8">
    <location>
        <begin position="95"/>
        <end position="462"/>
    </location>
</feature>
<proteinExistence type="inferred from homology"/>
<feature type="transmembrane region" description="Helical" evidence="7">
    <location>
        <begin position="442"/>
        <end position="464"/>
    </location>
</feature>
<dbReference type="OrthoDB" id="40134at2759"/>
<comment type="subcellular location">
    <subcellularLocation>
        <location evidence="1">Membrane</location>
        <topology evidence="1">Multi-pass membrane protein</topology>
    </subcellularLocation>
</comment>
<sequence length="547" mass="59452">MAFVSPANLALEGHDPKAPTKLTSDQEESQYSETTAERSASFPTLLRLAAEQREREKVSISTNEPEKGSIGDDARFQGLSAHEQELLTARRALRTASWAAVFYLITTDILGPFNAPFAISQVGYAPGVILYFVMGAVACYTGLILWHLFCRLDSDRFPVKTYSDLAQRIYGPWARHMCTVLQTIQLIINVGTICLSNGQSLSQIVIGGGGQLCFSVCIVIWAIVGMIIGQIRTLKNFGWLANSAVYLNLSIIFISMGFVAHSPPNYTAAVASYGPAIASGPIATAAFVDQELYNKVNGIMNMVFAYGGAMIFPEFMAEMRRPMDFWKGMCCAQALIFSCYMLYGVFVYAYQGQYTLAIAYQGVSTYAWQTVNNVIGLVSGIIAAGLYGNIGIKVAYIHIVEDWFKGPPLLSKKGHLLWACMVFLYWSLAFIVGSAIPQVQTISGLVAAVCIMQFTYTFPPALLLGYDVLADGYGYDEKGVVQAGSFSLARGFLSGGWKRILFKLFNLCLFLASAALACLGMYGSGTAIYAVFQVSNATSFGCPSPVA</sequence>
<evidence type="ECO:0000256" key="3">
    <source>
        <dbReference type="ARBA" id="ARBA00022692"/>
    </source>
</evidence>
<keyword evidence="10" id="KW-1185">Reference proteome</keyword>
<feature type="region of interest" description="Disordered" evidence="6">
    <location>
        <begin position="53"/>
        <end position="72"/>
    </location>
</feature>
<dbReference type="AlphaFoldDB" id="A0A165HMH2"/>
<feature type="transmembrane region" description="Helical" evidence="7">
    <location>
        <begin position="329"/>
        <end position="350"/>
    </location>
</feature>
<gene>
    <name evidence="9" type="ORF">CALCODRAFT_191627</name>
</gene>
<feature type="transmembrane region" description="Helical" evidence="7">
    <location>
        <begin position="374"/>
        <end position="396"/>
    </location>
</feature>
<keyword evidence="3 7" id="KW-0812">Transmembrane</keyword>
<accession>A0A165HMH2</accession>
<evidence type="ECO:0000259" key="8">
    <source>
        <dbReference type="Pfam" id="PF01490"/>
    </source>
</evidence>
<keyword evidence="4 7" id="KW-1133">Transmembrane helix</keyword>
<feature type="compositionally biased region" description="Polar residues" evidence="6">
    <location>
        <begin position="31"/>
        <end position="42"/>
    </location>
</feature>
<dbReference type="Pfam" id="PF01490">
    <property type="entry name" value="Aa_trans"/>
    <property type="match status" value="1"/>
</dbReference>